<feature type="compositionally biased region" description="Basic residues" evidence="1">
    <location>
        <begin position="1"/>
        <end position="10"/>
    </location>
</feature>
<dbReference type="AlphaFoldDB" id="A0A640KQ56"/>
<evidence type="ECO:0000313" key="3">
    <source>
        <dbReference type="Proteomes" id="UP000419144"/>
    </source>
</evidence>
<dbReference type="EMBL" id="BLBS01000047">
    <property type="protein sequence ID" value="GET91215.1"/>
    <property type="molecule type" value="Genomic_DNA"/>
</dbReference>
<feature type="compositionally biased region" description="Basic residues" evidence="1">
    <location>
        <begin position="199"/>
        <end position="210"/>
    </location>
</feature>
<dbReference type="Proteomes" id="UP000419144">
    <property type="component" value="Unassembled WGS sequence"/>
</dbReference>
<sequence>MGRSPKKHGRQLVVTPQRLSPSELCETAPIQTKSRAVPPSQMSDMPQQRQVEKTKGAAEIGLPSFEAQLVPDMSLIATPRAFALNSHHSCADSMASSMNDSAAFASACSMHSHGAKPLVHCVPVHCGDDQFLAEPASPTSFSHRPLSGNDSHTSFLASIVSSRASRRSSCSSTSSLAAQRRAHNDTAPVALGNPSVIRHLTKKREKRMIKAAKSQANSRSSSVASCNREAAPSSPTEHQHRLSEFPILKSCSSAVSRICSAASRESSRGKQTHRETGAAVTAVPCAANLPYIGHAEEEADVRATEGLKMVGRNTQEDHLPISVDSHQRGGATSGGGGARWGSSRASSHHAPFDEALSDLPSLCSERSMNDMFSGVLLDNERD</sequence>
<gene>
    <name evidence="2" type="ORF">LtaPh_3125300</name>
</gene>
<evidence type="ECO:0000256" key="1">
    <source>
        <dbReference type="SAM" id="MobiDB-lite"/>
    </source>
</evidence>
<evidence type="ECO:0000313" key="2">
    <source>
        <dbReference type="EMBL" id="GET91215.1"/>
    </source>
</evidence>
<organism evidence="2 3">
    <name type="scientific">Leishmania tarentolae</name>
    <name type="common">Sauroleishmania tarentolae</name>
    <dbReference type="NCBI Taxonomy" id="5689"/>
    <lineage>
        <taxon>Eukaryota</taxon>
        <taxon>Discoba</taxon>
        <taxon>Euglenozoa</taxon>
        <taxon>Kinetoplastea</taxon>
        <taxon>Metakinetoplastina</taxon>
        <taxon>Trypanosomatida</taxon>
        <taxon>Trypanosomatidae</taxon>
        <taxon>Leishmaniinae</taxon>
        <taxon>Leishmania</taxon>
        <taxon>lizard Leishmania</taxon>
    </lineage>
</organism>
<feature type="region of interest" description="Disordered" evidence="1">
    <location>
        <begin position="1"/>
        <end position="46"/>
    </location>
</feature>
<feature type="compositionally biased region" description="Low complexity" evidence="1">
    <location>
        <begin position="170"/>
        <end position="179"/>
    </location>
</feature>
<feature type="region of interest" description="Disordered" evidence="1">
    <location>
        <begin position="318"/>
        <end position="352"/>
    </location>
</feature>
<keyword evidence="3" id="KW-1185">Reference proteome</keyword>
<name>A0A640KQ56_LEITA</name>
<reference evidence="2" key="1">
    <citation type="submission" date="2019-11" db="EMBL/GenBank/DDBJ databases">
        <title>Leishmania tarentolae CDS.</title>
        <authorList>
            <person name="Goto Y."/>
            <person name="Yamagishi J."/>
        </authorList>
    </citation>
    <scope>NUCLEOTIDE SEQUENCE [LARGE SCALE GENOMIC DNA]</scope>
    <source>
        <strain evidence="2">Parrot Tar II</strain>
    </source>
</reference>
<feature type="region of interest" description="Disordered" evidence="1">
    <location>
        <begin position="170"/>
        <end position="241"/>
    </location>
</feature>
<feature type="compositionally biased region" description="Polar residues" evidence="1">
    <location>
        <begin position="29"/>
        <end position="46"/>
    </location>
</feature>
<protein>
    <submittedName>
        <fullName evidence="2">Uncharacterized protein</fullName>
    </submittedName>
</protein>
<dbReference type="OrthoDB" id="267138at2759"/>
<dbReference type="VEuPathDB" id="TriTrypDB:LtaPh_3125300"/>
<comment type="caution">
    <text evidence="2">The sequence shown here is derived from an EMBL/GenBank/DDBJ whole genome shotgun (WGS) entry which is preliminary data.</text>
</comment>
<proteinExistence type="predicted"/>
<feature type="compositionally biased region" description="Low complexity" evidence="1">
    <location>
        <begin position="211"/>
        <end position="225"/>
    </location>
</feature>
<accession>A0A640KQ56</accession>